<reference evidence="3" key="1">
    <citation type="submission" date="2017-11" db="EMBL/GenBank/DDBJ databases">
        <authorList>
            <person name="Lima N.C."/>
            <person name="Parody-Merino A.M."/>
            <person name="Battley P.F."/>
            <person name="Fidler A.E."/>
            <person name="Prosdocimi F."/>
        </authorList>
    </citation>
    <scope>NUCLEOTIDE SEQUENCE [LARGE SCALE GENOMIC DNA]</scope>
</reference>
<reference evidence="3" key="2">
    <citation type="submission" date="2017-12" db="EMBL/GenBank/DDBJ databases">
        <title>Genome sequence of the Bar-tailed Godwit (Limosa lapponica baueri).</title>
        <authorList>
            <person name="Lima N.C.B."/>
            <person name="Parody-Merino A.M."/>
            <person name="Battley P.F."/>
            <person name="Fidler A.E."/>
            <person name="Prosdocimi F."/>
        </authorList>
    </citation>
    <scope>NUCLEOTIDE SEQUENCE [LARGE SCALE GENOMIC DNA]</scope>
</reference>
<evidence type="ECO:0000313" key="3">
    <source>
        <dbReference type="Proteomes" id="UP000233556"/>
    </source>
</evidence>
<accession>A0A2I0TVS7</accession>
<evidence type="ECO:0000256" key="1">
    <source>
        <dbReference type="SAM" id="MobiDB-lite"/>
    </source>
</evidence>
<evidence type="ECO:0000313" key="2">
    <source>
        <dbReference type="EMBL" id="PKU37930.1"/>
    </source>
</evidence>
<dbReference type="EMBL" id="KZ506925">
    <property type="protein sequence ID" value="PKU37930.1"/>
    <property type="molecule type" value="Genomic_DNA"/>
</dbReference>
<organism evidence="2 3">
    <name type="scientific">Limosa lapponica baueri</name>
    <dbReference type="NCBI Taxonomy" id="1758121"/>
    <lineage>
        <taxon>Eukaryota</taxon>
        <taxon>Metazoa</taxon>
        <taxon>Chordata</taxon>
        <taxon>Craniata</taxon>
        <taxon>Vertebrata</taxon>
        <taxon>Euteleostomi</taxon>
        <taxon>Archelosauria</taxon>
        <taxon>Archosauria</taxon>
        <taxon>Dinosauria</taxon>
        <taxon>Saurischia</taxon>
        <taxon>Theropoda</taxon>
        <taxon>Coelurosauria</taxon>
        <taxon>Aves</taxon>
        <taxon>Neognathae</taxon>
        <taxon>Neoaves</taxon>
        <taxon>Charadriiformes</taxon>
        <taxon>Scolopacidae</taxon>
        <taxon>Limosa</taxon>
    </lineage>
</organism>
<feature type="region of interest" description="Disordered" evidence="1">
    <location>
        <begin position="87"/>
        <end position="106"/>
    </location>
</feature>
<dbReference type="AlphaFoldDB" id="A0A2I0TVS7"/>
<keyword evidence="3" id="KW-1185">Reference proteome</keyword>
<proteinExistence type="predicted"/>
<sequence>MDLPSLECLHPWNGCIRNLPGNPSATRIMGKRFHGNLRKTDLMLISSSQWYVIMMLVSKEHFCQPVPLYTARSQSGALRAVLHRGPKADEDYGATGRGENVYRSGKPALNTANTHKEEAGWDNSSTLFSLASHVTQPESSLE</sequence>
<dbReference type="Proteomes" id="UP000233556">
    <property type="component" value="Unassembled WGS sequence"/>
</dbReference>
<name>A0A2I0TVS7_LIMLA</name>
<gene>
    <name evidence="2" type="ORF">llap_11765</name>
</gene>
<protein>
    <submittedName>
        <fullName evidence="2">Uncharacterized protein</fullName>
    </submittedName>
</protein>